<proteinExistence type="predicted"/>
<feature type="region of interest" description="Disordered" evidence="1">
    <location>
        <begin position="1"/>
        <end position="22"/>
    </location>
</feature>
<dbReference type="GeneID" id="61263037"/>
<feature type="compositionally biased region" description="Polar residues" evidence="1">
    <location>
        <begin position="7"/>
        <end position="22"/>
    </location>
</feature>
<dbReference type="EMBL" id="CP065738">
    <property type="protein sequence ID" value="QPT52976.1"/>
    <property type="molecule type" value="Genomic_DNA"/>
</dbReference>
<dbReference type="AlphaFoldDB" id="A0A7T3CF39"/>
<dbReference type="Proteomes" id="UP000594975">
    <property type="component" value="Chromosome"/>
</dbReference>
<feature type="region of interest" description="Disordered" evidence="1">
    <location>
        <begin position="33"/>
        <end position="52"/>
    </location>
</feature>
<feature type="compositionally biased region" description="Polar residues" evidence="1">
    <location>
        <begin position="33"/>
        <end position="46"/>
    </location>
</feature>
<evidence type="ECO:0000256" key="1">
    <source>
        <dbReference type="SAM" id="MobiDB-lite"/>
    </source>
</evidence>
<gene>
    <name evidence="2" type="ORF">I6G21_06545</name>
</gene>
<organism evidence="2 3">
    <name type="scientific">Rothia kristinae</name>
    <dbReference type="NCBI Taxonomy" id="37923"/>
    <lineage>
        <taxon>Bacteria</taxon>
        <taxon>Bacillati</taxon>
        <taxon>Actinomycetota</taxon>
        <taxon>Actinomycetes</taxon>
        <taxon>Micrococcales</taxon>
        <taxon>Micrococcaceae</taxon>
        <taxon>Rothia</taxon>
    </lineage>
</organism>
<reference evidence="2 3" key="1">
    <citation type="submission" date="2020-12" db="EMBL/GenBank/DDBJ databases">
        <title>FDA dAtabase for Regulatory Grade micrObial Sequences (FDA-ARGOS): Supporting development and validation of Infectious Disease Dx tests.</title>
        <authorList>
            <person name="Sproer C."/>
            <person name="Gronow S."/>
            <person name="Severitt S."/>
            <person name="Schroder I."/>
            <person name="Tallon L."/>
            <person name="Sadzewicz L."/>
            <person name="Zhao X."/>
            <person name="Boylan J."/>
            <person name="Ott S."/>
            <person name="Bowen H."/>
            <person name="Vavikolanu K."/>
            <person name="Mehta A."/>
            <person name="Aluvathingal J."/>
            <person name="Nadendla S."/>
            <person name="Lowell S."/>
            <person name="Myers T."/>
            <person name="Yan Y."/>
            <person name="Sichtig H."/>
        </authorList>
    </citation>
    <scope>NUCLEOTIDE SEQUENCE [LARGE SCALE GENOMIC DNA]</scope>
    <source>
        <strain evidence="2 3">FDAARGOS_864</strain>
    </source>
</reference>
<evidence type="ECO:0000313" key="2">
    <source>
        <dbReference type="EMBL" id="QPT52976.1"/>
    </source>
</evidence>
<name>A0A7T3CF39_9MICC</name>
<dbReference type="KEGG" id="rkr:I6G21_06545"/>
<accession>A0A7T3CF39</accession>
<evidence type="ECO:0000313" key="3">
    <source>
        <dbReference type="Proteomes" id="UP000594975"/>
    </source>
</evidence>
<protein>
    <submittedName>
        <fullName evidence="2">Uncharacterized protein</fullName>
    </submittedName>
</protein>
<sequence>MPFEEVTTPSISRSTAPLRASSTVMEPWEALSTYSRDPSALETTSLGRGWVT</sequence>
<dbReference type="RefSeq" id="WP_165869991.1">
    <property type="nucleotide sequence ID" value="NZ_CP065738.1"/>
</dbReference>